<organism evidence="2 3">
    <name type="scientific">Agrilactobacillus composti DSM 18527 = JCM 14202</name>
    <dbReference type="NCBI Taxonomy" id="1423734"/>
    <lineage>
        <taxon>Bacteria</taxon>
        <taxon>Bacillati</taxon>
        <taxon>Bacillota</taxon>
        <taxon>Bacilli</taxon>
        <taxon>Lactobacillales</taxon>
        <taxon>Lactobacillaceae</taxon>
        <taxon>Agrilactobacillus</taxon>
    </lineage>
</organism>
<keyword evidence="3" id="KW-1185">Reference proteome</keyword>
<comment type="caution">
    <text evidence="2">The sequence shown here is derived from an EMBL/GenBank/DDBJ whole genome shotgun (WGS) entry which is preliminary data.</text>
</comment>
<gene>
    <name evidence="2" type="ORF">FC83_GL003092</name>
</gene>
<sequence>MLGQPNPDKELYTQLLKGQLGLDFSQAKMADDSAQVLTGPIVPRDAVKIDALLVRRGAYFAQAQLKTKRAVRALQQAQRRLTRFQNRWVALKQLMTCQLLKDQGQQQQLRAKMTQQQQLADTQQQQWQQAQHDQQQRLQQKQHRLANLLGDLDASQSAVIPGGHNASQRRVARVYYQQQQAYVLQQIQQAQQRLNQLQDQLTQLQQQVHTKGAAMQAAMQALVNRQALTGAKLADLKASHQRYIQRFQAAQTAYKAALAAQQTTFAQFLETHQAHNQLTPDQRAAFTHLPDLVTKEQLLTQTRYEQADGGSLAEARTEIQPKLRFHKPRVLPGFALDLDASYCWGDQGQIGSLRTLMAAFEFATPQGLVAWLNTTSHNPTGTSQRVVLNYVYQRWVRLEMVFLGQTGPKTKPLQAKQVVAATEPPAFTPPPSFTGYQLNWAQTGLYLDQDTKNYWPDYLKLAQGQGAEAVKALNQDIAAHRLAAGQVTLVWLYTALPKANKLPAAVTVSADSHIAQRLAKRLAVAPPKPIRY</sequence>
<evidence type="ECO:0000313" key="2">
    <source>
        <dbReference type="EMBL" id="KRM33019.1"/>
    </source>
</evidence>
<dbReference type="RefSeq" id="WP_057002664.1">
    <property type="nucleotide sequence ID" value="NZ_AZGA01000057.1"/>
</dbReference>
<evidence type="ECO:0000256" key="1">
    <source>
        <dbReference type="SAM" id="Coils"/>
    </source>
</evidence>
<proteinExistence type="predicted"/>
<name>A0A0R1XYG3_9LACO</name>
<dbReference type="PATRIC" id="fig|1423734.3.peg.3141"/>
<feature type="coiled-coil region" evidence="1">
    <location>
        <begin position="60"/>
        <end position="126"/>
    </location>
</feature>
<evidence type="ECO:0000313" key="3">
    <source>
        <dbReference type="Proteomes" id="UP000051236"/>
    </source>
</evidence>
<keyword evidence="1" id="KW-0175">Coiled coil</keyword>
<feature type="coiled-coil region" evidence="1">
    <location>
        <begin position="180"/>
        <end position="214"/>
    </location>
</feature>
<reference evidence="2 3" key="1">
    <citation type="journal article" date="2015" name="Genome Announc.">
        <title>Expanding the biotechnology potential of lactobacilli through comparative genomics of 213 strains and associated genera.</title>
        <authorList>
            <person name="Sun Z."/>
            <person name="Harris H.M."/>
            <person name="McCann A."/>
            <person name="Guo C."/>
            <person name="Argimon S."/>
            <person name="Zhang W."/>
            <person name="Yang X."/>
            <person name="Jeffery I.B."/>
            <person name="Cooney J.C."/>
            <person name="Kagawa T.F."/>
            <person name="Liu W."/>
            <person name="Song Y."/>
            <person name="Salvetti E."/>
            <person name="Wrobel A."/>
            <person name="Rasinkangas P."/>
            <person name="Parkhill J."/>
            <person name="Rea M.C."/>
            <person name="O'Sullivan O."/>
            <person name="Ritari J."/>
            <person name="Douillard F.P."/>
            <person name="Paul Ross R."/>
            <person name="Yang R."/>
            <person name="Briner A.E."/>
            <person name="Felis G.E."/>
            <person name="de Vos W.M."/>
            <person name="Barrangou R."/>
            <person name="Klaenhammer T.R."/>
            <person name="Caufield P.W."/>
            <person name="Cui Y."/>
            <person name="Zhang H."/>
            <person name="O'Toole P.W."/>
        </authorList>
    </citation>
    <scope>NUCLEOTIDE SEQUENCE [LARGE SCALE GENOMIC DNA]</scope>
    <source>
        <strain evidence="2 3">DSM 18527</strain>
    </source>
</reference>
<protein>
    <submittedName>
        <fullName evidence="2">Uncharacterized protein</fullName>
    </submittedName>
</protein>
<dbReference type="AlphaFoldDB" id="A0A0R1XYG3"/>
<dbReference type="STRING" id="1423734.FC83_GL003092"/>
<dbReference type="EMBL" id="AZGA01000057">
    <property type="protein sequence ID" value="KRM33019.1"/>
    <property type="molecule type" value="Genomic_DNA"/>
</dbReference>
<accession>A0A0R1XYG3</accession>
<dbReference type="Proteomes" id="UP000051236">
    <property type="component" value="Unassembled WGS sequence"/>
</dbReference>